<proteinExistence type="predicted"/>
<dbReference type="Proteomes" id="UP000076962">
    <property type="component" value="Unassembled WGS sequence"/>
</dbReference>
<dbReference type="EMBL" id="LUTY01002583">
    <property type="protein sequence ID" value="OAD20003.1"/>
    <property type="molecule type" value="Genomic_DNA"/>
</dbReference>
<dbReference type="SUPFAM" id="SSF47240">
    <property type="entry name" value="Ferritin-like"/>
    <property type="match status" value="1"/>
</dbReference>
<dbReference type="Pfam" id="PF02915">
    <property type="entry name" value="Rubrerythrin"/>
    <property type="match status" value="1"/>
</dbReference>
<evidence type="ECO:0000259" key="1">
    <source>
        <dbReference type="Pfam" id="PF02915"/>
    </source>
</evidence>
<organism evidence="2 3">
    <name type="scientific">Candidatus Thiomargarita nelsonii</name>
    <dbReference type="NCBI Taxonomy" id="1003181"/>
    <lineage>
        <taxon>Bacteria</taxon>
        <taxon>Pseudomonadati</taxon>
        <taxon>Pseudomonadota</taxon>
        <taxon>Gammaproteobacteria</taxon>
        <taxon>Thiotrichales</taxon>
        <taxon>Thiotrichaceae</taxon>
        <taxon>Thiomargarita</taxon>
    </lineage>
</organism>
<dbReference type="EC" id="1.14.13.81" evidence="2"/>
<dbReference type="PANTHER" id="PTHR33531:SF7">
    <property type="entry name" value="HYPOTHETICAL MEMBRANE PROTEIN, CONSERVED"/>
    <property type="match status" value="1"/>
</dbReference>
<keyword evidence="2" id="KW-0560">Oxidoreductase</keyword>
<accession>A0A176RW63</accession>
<dbReference type="Gene3D" id="1.20.1260.10">
    <property type="match status" value="1"/>
</dbReference>
<dbReference type="GO" id="GO:0048529">
    <property type="term" value="F:magnesium-protoporphyrin IX monomethyl ester (oxidative) cyclase activity"/>
    <property type="evidence" value="ECO:0007669"/>
    <property type="project" value="UniProtKB-EC"/>
</dbReference>
<dbReference type="PANTHER" id="PTHR33531">
    <property type="entry name" value="RUBRERYTHRIN SUBFAMILY"/>
    <property type="match status" value="1"/>
</dbReference>
<dbReference type="AlphaFoldDB" id="A0A176RW63"/>
<dbReference type="InterPro" id="IPR009078">
    <property type="entry name" value="Ferritin-like_SF"/>
</dbReference>
<evidence type="ECO:0000313" key="2">
    <source>
        <dbReference type="EMBL" id="OAD20003.1"/>
    </source>
</evidence>
<evidence type="ECO:0000313" key="3">
    <source>
        <dbReference type="Proteomes" id="UP000076962"/>
    </source>
</evidence>
<dbReference type="GO" id="GO:0046872">
    <property type="term" value="F:metal ion binding"/>
    <property type="evidence" value="ECO:0007669"/>
    <property type="project" value="InterPro"/>
</dbReference>
<protein>
    <submittedName>
        <fullName evidence="2">Rubrerythrin</fullName>
        <ecNumber evidence="2">1.14.13.81</ecNumber>
    </submittedName>
</protein>
<dbReference type="CDD" id="cd01045">
    <property type="entry name" value="Ferritin_like_AB"/>
    <property type="match status" value="1"/>
</dbReference>
<reference evidence="2 3" key="1">
    <citation type="submission" date="2016-05" db="EMBL/GenBank/DDBJ databases">
        <title>Single-cell genome of chain-forming Candidatus Thiomargarita nelsonii and comparison to other large sulfur-oxidizing bacteria.</title>
        <authorList>
            <person name="Winkel M."/>
            <person name="Salman V."/>
            <person name="Woyke T."/>
            <person name="Schulz-Vogt H."/>
            <person name="Richter M."/>
            <person name="Flood B."/>
            <person name="Bailey J."/>
            <person name="Amann R."/>
            <person name="Mussmann M."/>
        </authorList>
    </citation>
    <scope>NUCLEOTIDE SEQUENCE [LARGE SCALE GENOMIC DNA]</scope>
    <source>
        <strain evidence="2 3">THI036</strain>
    </source>
</reference>
<gene>
    <name evidence="2" type="ORF">THIOM_004322</name>
</gene>
<comment type="caution">
    <text evidence="2">The sequence shown here is derived from an EMBL/GenBank/DDBJ whole genome shotgun (WGS) entry which is preliminary data.</text>
</comment>
<keyword evidence="3" id="KW-1185">Reference proteome</keyword>
<feature type="domain" description="Rubrerythrin diiron-binding" evidence="1">
    <location>
        <begin position="15"/>
        <end position="156"/>
    </location>
</feature>
<sequence>MLGEKMAYDFNADDVFEMAEQMESNGAKFYRATADSTDNEELKKLFNHLADMEIAHQNLFKSLREELSEKEKAAMVFDPNEESTLYLQALVNSRVSFENEYQGNSIESILKGAIESEKDTIVFYLGIKEAVPDELGKNQIDKIIKEEMAHIRILSQELIRLRD</sequence>
<name>A0A176RW63_9GAMM</name>
<dbReference type="InterPro" id="IPR003251">
    <property type="entry name" value="Rr_diiron-bd_dom"/>
</dbReference>
<dbReference type="InterPro" id="IPR012347">
    <property type="entry name" value="Ferritin-like"/>
</dbReference>